<dbReference type="Gramene" id="HORVU.MOREX.r2.3HG0263270.1">
    <property type="protein sequence ID" value="HORVU.MOREX.r2.3HG0263270.1.CDS.1"/>
    <property type="gene ID" value="HORVU.MOREX.r2.3HG0263270"/>
</dbReference>
<accession>A0A8I6WW48</accession>
<dbReference type="Gramene" id="HORVU.MOREX.r3.3HG0315150.1">
    <property type="protein sequence ID" value="HORVU.MOREX.r3.3HG0315150.1.CDS1"/>
    <property type="gene ID" value="HORVU.MOREX.r3.3HG0315150"/>
</dbReference>
<evidence type="ECO:0000313" key="2">
    <source>
        <dbReference type="Proteomes" id="UP000011116"/>
    </source>
</evidence>
<reference evidence="1" key="2">
    <citation type="submission" date="2020-10" db="EMBL/GenBank/DDBJ databases">
        <authorList>
            <person name="Scholz U."/>
            <person name="Mascher M."/>
            <person name="Fiebig A."/>
        </authorList>
    </citation>
    <scope>NUCLEOTIDE SEQUENCE [LARGE SCALE GENOMIC DNA]</scope>
    <source>
        <strain evidence="1">cv. Morex</strain>
    </source>
</reference>
<reference evidence="1" key="3">
    <citation type="submission" date="2022-01" db="UniProtKB">
        <authorList>
            <consortium name="EnsemblPlants"/>
        </authorList>
    </citation>
    <scope>IDENTIFICATION</scope>
    <source>
        <strain evidence="1">subsp. vulgare</strain>
    </source>
</reference>
<reference evidence="2" key="1">
    <citation type="journal article" date="2012" name="Nature">
        <title>A physical, genetic and functional sequence assembly of the barley genome.</title>
        <authorList>
            <consortium name="The International Barley Genome Sequencing Consortium"/>
            <person name="Mayer K.F."/>
            <person name="Waugh R."/>
            <person name="Brown J.W."/>
            <person name="Schulman A."/>
            <person name="Langridge P."/>
            <person name="Platzer M."/>
            <person name="Fincher G.B."/>
            <person name="Muehlbauer G.J."/>
            <person name="Sato K."/>
            <person name="Close T.J."/>
            <person name="Wise R.P."/>
            <person name="Stein N."/>
        </authorList>
    </citation>
    <scope>NUCLEOTIDE SEQUENCE [LARGE SCALE GENOMIC DNA]</scope>
    <source>
        <strain evidence="2">cv. Morex</strain>
    </source>
</reference>
<name>A0A8I6WW48_HORVV</name>
<organism evidence="1 2">
    <name type="scientific">Hordeum vulgare subsp. vulgare</name>
    <name type="common">Domesticated barley</name>
    <dbReference type="NCBI Taxonomy" id="112509"/>
    <lineage>
        <taxon>Eukaryota</taxon>
        <taxon>Viridiplantae</taxon>
        <taxon>Streptophyta</taxon>
        <taxon>Embryophyta</taxon>
        <taxon>Tracheophyta</taxon>
        <taxon>Spermatophyta</taxon>
        <taxon>Magnoliopsida</taxon>
        <taxon>Liliopsida</taxon>
        <taxon>Poales</taxon>
        <taxon>Poaceae</taxon>
        <taxon>BOP clade</taxon>
        <taxon>Pooideae</taxon>
        <taxon>Triticodae</taxon>
        <taxon>Triticeae</taxon>
        <taxon>Hordeinae</taxon>
        <taxon>Hordeum</taxon>
    </lineage>
</organism>
<sequence length="147" mass="16976">MRAPIVPTISYILEMDGTLGIHSHDLDRATIHVWVLQNYESEVWDFKYQIQLPVAEIRRKFKPSVAHWCWHVSLVSGDGDMILLVRFDWHLLHADSDGKLINGFNHCCEDVYLPWCRLKQSLVKHTFFAALEGYAVNAWPLVSTAVD</sequence>
<keyword evidence="2" id="KW-1185">Reference proteome</keyword>
<dbReference type="Proteomes" id="UP000011116">
    <property type="component" value="Chromosome 3H"/>
</dbReference>
<evidence type="ECO:0000313" key="1">
    <source>
        <dbReference type="EnsemblPlants" id="HORVU.MOREX.r3.3HG0315150.1.CDS1"/>
    </source>
</evidence>
<dbReference type="EnsemblPlants" id="HORVU.MOREX.r3.3HG0315150.1">
    <property type="protein sequence ID" value="HORVU.MOREX.r3.3HG0315150.1.CDS1"/>
    <property type="gene ID" value="HORVU.MOREX.r3.3HG0315150"/>
</dbReference>
<proteinExistence type="predicted"/>
<dbReference type="AlphaFoldDB" id="A0A8I6WW48"/>
<evidence type="ECO:0008006" key="3">
    <source>
        <dbReference type="Google" id="ProtNLM"/>
    </source>
</evidence>
<protein>
    <recommendedName>
        <fullName evidence="3">F-box associated domain-containing protein</fullName>
    </recommendedName>
</protein>